<dbReference type="SMART" id="SM00899">
    <property type="entry name" value="FeoA"/>
    <property type="match status" value="1"/>
</dbReference>
<dbReference type="RefSeq" id="WP_012624281.1">
    <property type="nucleotide sequence ID" value="NZ_FPIW01000046.1"/>
</dbReference>
<dbReference type="PANTHER" id="PTHR42954">
    <property type="entry name" value="FE(2+) TRANSPORT PROTEIN A"/>
    <property type="match status" value="1"/>
</dbReference>
<keyword evidence="1" id="KW-0408">Iron</keyword>
<dbReference type="InterPro" id="IPR038157">
    <property type="entry name" value="FeoA_core_dom"/>
</dbReference>
<gene>
    <name evidence="3" type="ORF">SAMN02910291_02166</name>
</gene>
<evidence type="ECO:0000313" key="3">
    <source>
        <dbReference type="EMBL" id="SFW62520.1"/>
    </source>
</evidence>
<comment type="caution">
    <text evidence="3">The sequence shown here is derived from an EMBL/GenBank/DDBJ whole genome shotgun (WGS) entry which is preliminary data.</text>
</comment>
<sequence>MTLSKMVPGDTGSVKDVSATGALGQRLMDLGFYPGARVRVVRNAPLVDPVEIELDGYHVSLRHDEADLVEVDGQ</sequence>
<dbReference type="InterPro" id="IPR008988">
    <property type="entry name" value="Transcriptional_repressor_C"/>
</dbReference>
<protein>
    <submittedName>
        <fullName evidence="3">Ferrous iron transport protein A</fullName>
    </submittedName>
</protein>
<dbReference type="Pfam" id="PF04023">
    <property type="entry name" value="FeoA"/>
    <property type="match status" value="1"/>
</dbReference>
<dbReference type="InterPro" id="IPR007167">
    <property type="entry name" value="Fe-transptr_FeoA-like"/>
</dbReference>
<name>A0AA94L2W7_DESDE</name>
<evidence type="ECO:0000313" key="4">
    <source>
        <dbReference type="Proteomes" id="UP000182680"/>
    </source>
</evidence>
<accession>A0AA94L2W7</accession>
<dbReference type="Proteomes" id="UP000182680">
    <property type="component" value="Unassembled WGS sequence"/>
</dbReference>
<dbReference type="OMA" id="RRRMMDM"/>
<evidence type="ECO:0000259" key="2">
    <source>
        <dbReference type="SMART" id="SM00899"/>
    </source>
</evidence>
<dbReference type="SUPFAM" id="SSF50037">
    <property type="entry name" value="C-terminal domain of transcriptional repressors"/>
    <property type="match status" value="1"/>
</dbReference>
<dbReference type="PANTHER" id="PTHR42954:SF2">
    <property type="entry name" value="FE(2+) TRANSPORT PROTEIN A"/>
    <property type="match status" value="1"/>
</dbReference>
<dbReference type="AlphaFoldDB" id="A0AA94L2W7"/>
<dbReference type="InterPro" id="IPR052713">
    <property type="entry name" value="FeoA"/>
</dbReference>
<feature type="domain" description="Ferrous iron transporter FeoA-like" evidence="2">
    <location>
        <begin position="1"/>
        <end position="73"/>
    </location>
</feature>
<dbReference type="Gene3D" id="2.30.30.90">
    <property type="match status" value="1"/>
</dbReference>
<dbReference type="EMBL" id="FPIW01000046">
    <property type="protein sequence ID" value="SFW62520.1"/>
    <property type="molecule type" value="Genomic_DNA"/>
</dbReference>
<organism evidence="3 4">
    <name type="scientific">Desulfovibrio desulfuricans</name>
    <dbReference type="NCBI Taxonomy" id="876"/>
    <lineage>
        <taxon>Bacteria</taxon>
        <taxon>Pseudomonadati</taxon>
        <taxon>Thermodesulfobacteriota</taxon>
        <taxon>Desulfovibrionia</taxon>
        <taxon>Desulfovibrionales</taxon>
        <taxon>Desulfovibrionaceae</taxon>
        <taxon>Desulfovibrio</taxon>
    </lineage>
</organism>
<evidence type="ECO:0000256" key="1">
    <source>
        <dbReference type="ARBA" id="ARBA00023004"/>
    </source>
</evidence>
<reference evidence="4" key="1">
    <citation type="submission" date="2016-11" db="EMBL/GenBank/DDBJ databases">
        <authorList>
            <person name="Jaros S."/>
            <person name="Januszkiewicz K."/>
            <person name="Wedrychowicz H."/>
        </authorList>
    </citation>
    <scope>NUCLEOTIDE SEQUENCE [LARGE SCALE GENOMIC DNA]</scope>
    <source>
        <strain evidence="4">DSM 7057</strain>
    </source>
</reference>
<proteinExistence type="predicted"/>
<dbReference type="GO" id="GO:0046914">
    <property type="term" value="F:transition metal ion binding"/>
    <property type="evidence" value="ECO:0007669"/>
    <property type="project" value="InterPro"/>
</dbReference>